<dbReference type="SUPFAM" id="SSF159894">
    <property type="entry name" value="YgaC/TfoX-N like"/>
    <property type="match status" value="1"/>
</dbReference>
<protein>
    <submittedName>
        <fullName evidence="3">TfoX N-terminal domain-containing protein</fullName>
    </submittedName>
</protein>
<proteinExistence type="predicted"/>
<dbReference type="Pfam" id="PF04993">
    <property type="entry name" value="TfoX_N"/>
    <property type="match status" value="1"/>
</dbReference>
<keyword evidence="4" id="KW-1185">Reference proteome</keyword>
<name>A0A0F5Q0J0_9HYPH</name>
<dbReference type="OrthoDB" id="214902at2"/>
<dbReference type="Proteomes" id="UP000182258">
    <property type="component" value="Unassembled WGS sequence"/>
</dbReference>
<evidence type="ECO:0000313" key="4">
    <source>
        <dbReference type="Proteomes" id="UP000033519"/>
    </source>
</evidence>
<reference evidence="3 5" key="2">
    <citation type="submission" date="2016-10" db="EMBL/GenBank/DDBJ databases">
        <authorList>
            <person name="de Groot N.N."/>
        </authorList>
    </citation>
    <scope>NUCLEOTIDE SEQUENCE [LARGE SCALE GENOMIC DNA]</scope>
    <source>
        <strain evidence="3 5">CGMCC 1.10210</strain>
    </source>
</reference>
<dbReference type="InterPro" id="IPR007076">
    <property type="entry name" value="TfoX_N"/>
</dbReference>
<dbReference type="STRING" id="728005.SAMN04488059_10792"/>
<organism evidence="3 5">
    <name type="scientific">Devosia psychrophila</name>
    <dbReference type="NCBI Taxonomy" id="728005"/>
    <lineage>
        <taxon>Bacteria</taxon>
        <taxon>Pseudomonadati</taxon>
        <taxon>Pseudomonadota</taxon>
        <taxon>Alphaproteobacteria</taxon>
        <taxon>Hyphomicrobiales</taxon>
        <taxon>Devosiaceae</taxon>
        <taxon>Devosia</taxon>
    </lineage>
</organism>
<evidence type="ECO:0000259" key="1">
    <source>
        <dbReference type="Pfam" id="PF04993"/>
    </source>
</evidence>
<evidence type="ECO:0000313" key="3">
    <source>
        <dbReference type="EMBL" id="SFC58981.1"/>
    </source>
</evidence>
<sequence length="111" mass="11977">MSLASEELSGRIRDLLPPMLPTSEKKMFGGRCFMLAGNMLVCPMKDGGMLVRVGKEGMDESLALPGAGPMTMGARTMGGFVQVSGDVLEDDDTLLDWIGRARRFVDTLPPK</sequence>
<dbReference type="AlphaFoldDB" id="A0A0F5Q0J0"/>
<accession>A0A0F5Q0J0</accession>
<dbReference type="EMBL" id="LAPV01000086">
    <property type="protein sequence ID" value="KKC33564.1"/>
    <property type="molecule type" value="Genomic_DNA"/>
</dbReference>
<gene>
    <name evidence="3" type="ORF">SAMN04488059_10792</name>
    <name evidence="2" type="ORF">WH91_07615</name>
</gene>
<reference evidence="2 4" key="1">
    <citation type="submission" date="2015-03" db="EMBL/GenBank/DDBJ databases">
        <authorList>
            <person name="Lepp D."/>
            <person name="Hassan Y.I."/>
            <person name="Li X.-Z."/>
            <person name="Zhou T."/>
        </authorList>
    </citation>
    <scope>NUCLEOTIDE SEQUENCE [LARGE SCALE GENOMIC DNA]</scope>
    <source>
        <strain evidence="2 4">Cr7-05</strain>
    </source>
</reference>
<dbReference type="RefSeq" id="WP_046170398.1">
    <property type="nucleotide sequence ID" value="NZ_FOMB01000007.1"/>
</dbReference>
<feature type="domain" description="TfoX N-terminal" evidence="1">
    <location>
        <begin position="15"/>
        <end position="102"/>
    </location>
</feature>
<evidence type="ECO:0000313" key="5">
    <source>
        <dbReference type="Proteomes" id="UP000182258"/>
    </source>
</evidence>
<evidence type="ECO:0000313" key="2">
    <source>
        <dbReference type="EMBL" id="KKC33564.1"/>
    </source>
</evidence>
<dbReference type="EMBL" id="FOMB01000007">
    <property type="protein sequence ID" value="SFC58981.1"/>
    <property type="molecule type" value="Genomic_DNA"/>
</dbReference>
<dbReference type="Gene3D" id="3.30.1460.30">
    <property type="entry name" value="YgaC/TfoX-N like chaperone"/>
    <property type="match status" value="1"/>
</dbReference>
<dbReference type="PATRIC" id="fig|728005.3.peg.4029"/>
<dbReference type="Proteomes" id="UP000033519">
    <property type="component" value="Unassembled WGS sequence"/>
</dbReference>